<protein>
    <submittedName>
        <fullName evidence="1">Uncharacterized protein</fullName>
    </submittedName>
</protein>
<comment type="caution">
    <text evidence="1">The sequence shown here is derived from an EMBL/GenBank/DDBJ whole genome shotgun (WGS) entry which is preliminary data.</text>
</comment>
<name>A0A3M8CC80_9BACL</name>
<dbReference type="AlphaFoldDB" id="A0A3M8CC80"/>
<proteinExistence type="predicted"/>
<dbReference type="RefSeq" id="WP_122915060.1">
    <property type="nucleotide sequence ID" value="NZ_RHHT01000056.1"/>
</dbReference>
<gene>
    <name evidence="1" type="ORF">EDM58_21010</name>
</gene>
<accession>A0A3M8CC80</accession>
<reference evidence="1 2" key="1">
    <citation type="submission" date="2018-10" db="EMBL/GenBank/DDBJ databases">
        <title>Phylogenomics of Brevibacillus.</title>
        <authorList>
            <person name="Dunlap C."/>
        </authorList>
    </citation>
    <scope>NUCLEOTIDE SEQUENCE [LARGE SCALE GENOMIC DNA]</scope>
    <source>
        <strain evidence="1 2">JCM 15085</strain>
    </source>
</reference>
<dbReference type="EMBL" id="RHHT01000056">
    <property type="protein sequence ID" value="RNB73268.1"/>
    <property type="molecule type" value="Genomic_DNA"/>
</dbReference>
<evidence type="ECO:0000313" key="1">
    <source>
        <dbReference type="EMBL" id="RNB73268.1"/>
    </source>
</evidence>
<evidence type="ECO:0000313" key="2">
    <source>
        <dbReference type="Proteomes" id="UP000281915"/>
    </source>
</evidence>
<organism evidence="1 2">
    <name type="scientific">Brevibacillus panacihumi</name>
    <dbReference type="NCBI Taxonomy" id="497735"/>
    <lineage>
        <taxon>Bacteria</taxon>
        <taxon>Bacillati</taxon>
        <taxon>Bacillota</taxon>
        <taxon>Bacilli</taxon>
        <taxon>Bacillales</taxon>
        <taxon>Paenibacillaceae</taxon>
        <taxon>Brevibacillus</taxon>
    </lineage>
</organism>
<dbReference type="Proteomes" id="UP000281915">
    <property type="component" value="Unassembled WGS sequence"/>
</dbReference>
<sequence length="72" mass="8659">MASLDLLERKLLRIITDTESVKLKRQWIKGSKKPESEEEQRLRIGYLLRRLDQLPPAKRQEVLDLLNLYHFE</sequence>